<dbReference type="EC" id="3.1.2.6" evidence="5"/>
<gene>
    <name evidence="11" type="ORF">RHTO0S_13e00628g</name>
</gene>
<evidence type="ECO:0000256" key="3">
    <source>
        <dbReference type="ARBA" id="ARBA00004963"/>
    </source>
</evidence>
<evidence type="ECO:0000256" key="1">
    <source>
        <dbReference type="ARBA" id="ARBA00001623"/>
    </source>
</evidence>
<evidence type="ECO:0000256" key="6">
    <source>
        <dbReference type="ARBA" id="ARBA00022723"/>
    </source>
</evidence>
<keyword evidence="8" id="KW-0862">Zinc</keyword>
<dbReference type="HAMAP" id="MF_01374">
    <property type="entry name" value="Glyoxalase_2"/>
    <property type="match status" value="1"/>
</dbReference>
<dbReference type="InterPro" id="IPR035680">
    <property type="entry name" value="Clx_II_MBL"/>
</dbReference>
<dbReference type="CDD" id="cd07723">
    <property type="entry name" value="hydroxyacylglutathione_hydrolase_MBL-fold"/>
    <property type="match status" value="1"/>
</dbReference>
<evidence type="ECO:0000256" key="4">
    <source>
        <dbReference type="ARBA" id="ARBA00006759"/>
    </source>
</evidence>
<evidence type="ECO:0000259" key="10">
    <source>
        <dbReference type="SMART" id="SM00849"/>
    </source>
</evidence>
<evidence type="ECO:0000256" key="5">
    <source>
        <dbReference type="ARBA" id="ARBA00011917"/>
    </source>
</evidence>
<evidence type="ECO:0000256" key="8">
    <source>
        <dbReference type="ARBA" id="ARBA00022833"/>
    </source>
</evidence>
<comment type="pathway">
    <text evidence="3">Secondary metabolite metabolism; methylglyoxal degradation; (R)-lactate from methylglyoxal: step 2/2.</text>
</comment>
<dbReference type="InterPro" id="IPR036866">
    <property type="entry name" value="RibonucZ/Hydroxyglut_hydro"/>
</dbReference>
<dbReference type="UniPathway" id="UPA00619">
    <property type="reaction ID" value="UER00676"/>
</dbReference>
<dbReference type="InterPro" id="IPR017782">
    <property type="entry name" value="Hydroxyacylglutathione_Hdrlase"/>
</dbReference>
<reference evidence="11" key="1">
    <citation type="journal article" date="2014" name="Genome Announc.">
        <title>Draft genome sequence of Rhodosporidium toruloides CECT1137, an oleaginous yeast of biotechnological interest.</title>
        <authorList>
            <person name="Morin N."/>
            <person name="Calcas X."/>
            <person name="Devillers H."/>
            <person name="Durrens P."/>
            <person name="Sherman D.J."/>
            <person name="Nicaud J.-M."/>
            <person name="Neuveglise C."/>
        </authorList>
    </citation>
    <scope>NUCLEOTIDE SEQUENCE</scope>
    <source>
        <strain evidence="11">CECT1137</strain>
    </source>
</reference>
<dbReference type="InterPro" id="IPR032282">
    <property type="entry name" value="HAGH_C"/>
</dbReference>
<dbReference type="Gene3D" id="3.60.15.10">
    <property type="entry name" value="Ribonuclease Z/Hydroxyacylglutathione hydrolase-like"/>
    <property type="match status" value="1"/>
</dbReference>
<dbReference type="SUPFAM" id="SSF56281">
    <property type="entry name" value="Metallo-hydrolase/oxidoreductase"/>
    <property type="match status" value="1"/>
</dbReference>
<evidence type="ECO:0000313" key="11">
    <source>
        <dbReference type="EMBL" id="CDR46720.1"/>
    </source>
</evidence>
<dbReference type="GO" id="GO:0046872">
    <property type="term" value="F:metal ion binding"/>
    <property type="evidence" value="ECO:0007669"/>
    <property type="project" value="UniProtKB-KW"/>
</dbReference>
<accession>A0A061BBK7</accession>
<keyword evidence="6" id="KW-0479">Metal-binding</keyword>
<proteinExistence type="inferred from homology"/>
<dbReference type="PANTHER" id="PTHR11935">
    <property type="entry name" value="BETA LACTAMASE DOMAIN"/>
    <property type="match status" value="1"/>
</dbReference>
<comment type="cofactor">
    <cofactor evidence="2">
        <name>Zn(2+)</name>
        <dbReference type="ChEBI" id="CHEBI:29105"/>
    </cofactor>
</comment>
<evidence type="ECO:0000256" key="9">
    <source>
        <dbReference type="ARBA" id="ARBA00031044"/>
    </source>
</evidence>
<evidence type="ECO:0000256" key="2">
    <source>
        <dbReference type="ARBA" id="ARBA00001947"/>
    </source>
</evidence>
<dbReference type="GO" id="GO:0019243">
    <property type="term" value="P:methylglyoxal catabolic process to D-lactate via S-lactoyl-glutathione"/>
    <property type="evidence" value="ECO:0007669"/>
    <property type="project" value="InterPro"/>
</dbReference>
<dbReference type="Pfam" id="PF00753">
    <property type="entry name" value="Lactamase_B"/>
    <property type="match status" value="1"/>
</dbReference>
<dbReference type="OrthoDB" id="515692at2759"/>
<dbReference type="AlphaFoldDB" id="A0A061BBK7"/>
<evidence type="ECO:0000256" key="7">
    <source>
        <dbReference type="ARBA" id="ARBA00022801"/>
    </source>
</evidence>
<comment type="similarity">
    <text evidence="4">Belongs to the metallo-beta-lactamase superfamily. Glyoxalase II family.</text>
</comment>
<dbReference type="EMBL" id="LK052948">
    <property type="protein sequence ID" value="CDR46720.1"/>
    <property type="molecule type" value="Genomic_DNA"/>
</dbReference>
<dbReference type="GO" id="GO:0004416">
    <property type="term" value="F:hydroxyacylglutathione hydrolase activity"/>
    <property type="evidence" value="ECO:0007669"/>
    <property type="project" value="UniProtKB-EC"/>
</dbReference>
<protein>
    <recommendedName>
        <fullName evidence="5">hydroxyacylglutathione hydrolase</fullName>
        <ecNumber evidence="5">3.1.2.6</ecNumber>
    </recommendedName>
    <alternativeName>
        <fullName evidence="9">Glyoxalase II</fullName>
    </alternativeName>
</protein>
<comment type="catalytic activity">
    <reaction evidence="1">
        <text>an S-(2-hydroxyacyl)glutathione + H2O = a 2-hydroxy carboxylate + glutathione + H(+)</text>
        <dbReference type="Rhea" id="RHEA:21864"/>
        <dbReference type="ChEBI" id="CHEBI:15377"/>
        <dbReference type="ChEBI" id="CHEBI:15378"/>
        <dbReference type="ChEBI" id="CHEBI:57925"/>
        <dbReference type="ChEBI" id="CHEBI:58896"/>
        <dbReference type="ChEBI" id="CHEBI:71261"/>
        <dbReference type="EC" id="3.1.2.6"/>
    </reaction>
</comment>
<dbReference type="NCBIfam" id="TIGR03413">
    <property type="entry name" value="GSH_gloB"/>
    <property type="match status" value="1"/>
</dbReference>
<dbReference type="Pfam" id="PF16123">
    <property type="entry name" value="HAGH_C"/>
    <property type="match status" value="1"/>
</dbReference>
<name>A0A061BBK7_RHOTO</name>
<dbReference type="SMART" id="SM00849">
    <property type="entry name" value="Lactamase_B"/>
    <property type="match status" value="1"/>
</dbReference>
<sequence>MRVVPVPCRSDNYEYLIIDEKTKTTAVVDPFDPPKLQAAAEKEGVRLGQFLLTTHGHHDHAGGNEKTTQLYPNIKVYAGGENVSAVTEVLKDGDKFKIGELDVTAVYTPCHTRDHICYYIEDKAKNERAVFTGDTLFISGCGRFFEGEPQEMHVALNEKLASLPDDTKVYCGHEYTTSNVAFSKKVDPENPAILKLEQFCKENDVTTGKSTIGDEKEWNVFMRTSSPAVQKATNTTDPIKAMGVLREMKNKG</sequence>
<organism evidence="11">
    <name type="scientific">Rhodotorula toruloides</name>
    <name type="common">Yeast</name>
    <name type="synonym">Rhodosporidium toruloides</name>
    <dbReference type="NCBI Taxonomy" id="5286"/>
    <lineage>
        <taxon>Eukaryota</taxon>
        <taxon>Fungi</taxon>
        <taxon>Dikarya</taxon>
        <taxon>Basidiomycota</taxon>
        <taxon>Pucciniomycotina</taxon>
        <taxon>Microbotryomycetes</taxon>
        <taxon>Sporidiobolales</taxon>
        <taxon>Sporidiobolaceae</taxon>
        <taxon>Rhodotorula</taxon>
    </lineage>
</organism>
<dbReference type="InterPro" id="IPR001279">
    <property type="entry name" value="Metallo-B-lactamas"/>
</dbReference>
<keyword evidence="7" id="KW-0378">Hydrolase</keyword>
<feature type="domain" description="Metallo-beta-lactamase" evidence="10">
    <location>
        <begin position="11"/>
        <end position="173"/>
    </location>
</feature>
<dbReference type="PANTHER" id="PTHR11935:SF94">
    <property type="entry name" value="TENZING NORGAY, ISOFORM C"/>
    <property type="match status" value="1"/>
</dbReference>